<dbReference type="EMBL" id="AVOT02000968">
    <property type="protein sequence ID" value="MBW0465173.1"/>
    <property type="molecule type" value="Genomic_DNA"/>
</dbReference>
<dbReference type="SUPFAM" id="SSF53098">
    <property type="entry name" value="Ribonuclease H-like"/>
    <property type="match status" value="1"/>
</dbReference>
<proteinExistence type="predicted"/>
<dbReference type="PANTHER" id="PTHR42648">
    <property type="entry name" value="TRANSPOSASE, PUTATIVE-RELATED"/>
    <property type="match status" value="1"/>
</dbReference>
<keyword evidence="10" id="KW-0233">DNA recombination</keyword>
<evidence type="ECO:0000259" key="11">
    <source>
        <dbReference type="Pfam" id="PF25597"/>
    </source>
</evidence>
<accession>A0A9Q3GF07</accession>
<protein>
    <recommendedName>
        <fullName evidence="11">Retroviral polymerase SH3-like domain-containing protein</fullName>
    </recommendedName>
</protein>
<evidence type="ECO:0000256" key="5">
    <source>
        <dbReference type="ARBA" id="ARBA00022801"/>
    </source>
</evidence>
<evidence type="ECO:0000256" key="7">
    <source>
        <dbReference type="ARBA" id="ARBA00022908"/>
    </source>
</evidence>
<evidence type="ECO:0000256" key="2">
    <source>
        <dbReference type="ARBA" id="ARBA00022722"/>
    </source>
</evidence>
<name>A0A9Q3GF07_9BASI</name>
<evidence type="ECO:0000256" key="1">
    <source>
        <dbReference type="ARBA" id="ARBA00022695"/>
    </source>
</evidence>
<evidence type="ECO:0000256" key="3">
    <source>
        <dbReference type="ARBA" id="ARBA00022723"/>
    </source>
</evidence>
<evidence type="ECO:0000256" key="8">
    <source>
        <dbReference type="ARBA" id="ARBA00022918"/>
    </source>
</evidence>
<sequence length="433" mass="49841">MLQHKSHQLPYSNHFEKAKFPLGCLHLDLVGPISPASLSGCSYFLTIVYQATVFKIIEFLKRKSEAFQHFLSEKRLMENKHNRKLKKLVSNQGETPQHNGYAEQENRTILEKARCLINPTNLPKSFWAEAINTSVFLSNLSTTISHNNKFPHLLWYNNPGRINRLKSFGCRAVIFNHHKHRDWKLAPPGSEGIFLGYENKNTSYRILRIHDSKIIITRNATFNKKIYPRINSSSDTLQEDTKWSFLKNITEPINEDSNKQLSGEYSEIEGFPLPENLMISEMVDEAHSDELNASSTEIDNQPRIKVTQSEERITLDQQHFSKALLNLYGMSKCKEATTLLVLNKHLGPATNEEITSFKKMRINFRSAIGSLKYLSTATRPDLAHAVSALSQYLENSGIWPWKGFLHVLRYLKGLQEHHHHHIHCSYLLNTLPL</sequence>
<dbReference type="Proteomes" id="UP000765509">
    <property type="component" value="Unassembled WGS sequence"/>
</dbReference>
<dbReference type="GO" id="GO:0003676">
    <property type="term" value="F:nucleic acid binding"/>
    <property type="evidence" value="ECO:0007669"/>
    <property type="project" value="InterPro"/>
</dbReference>
<evidence type="ECO:0000256" key="10">
    <source>
        <dbReference type="ARBA" id="ARBA00023172"/>
    </source>
</evidence>
<dbReference type="GO" id="GO:0003964">
    <property type="term" value="F:RNA-directed DNA polymerase activity"/>
    <property type="evidence" value="ECO:0007669"/>
    <property type="project" value="UniProtKB-KW"/>
</dbReference>
<keyword evidence="1" id="KW-0548">Nucleotidyltransferase</keyword>
<feature type="domain" description="Retroviral polymerase SH3-like" evidence="11">
    <location>
        <begin position="170"/>
        <end position="232"/>
    </location>
</feature>
<dbReference type="GO" id="GO:0046872">
    <property type="term" value="F:metal ion binding"/>
    <property type="evidence" value="ECO:0007669"/>
    <property type="project" value="UniProtKB-KW"/>
</dbReference>
<dbReference type="Gene3D" id="3.30.420.10">
    <property type="entry name" value="Ribonuclease H-like superfamily/Ribonuclease H"/>
    <property type="match status" value="1"/>
</dbReference>
<evidence type="ECO:0000256" key="4">
    <source>
        <dbReference type="ARBA" id="ARBA00022759"/>
    </source>
</evidence>
<keyword evidence="5" id="KW-0378">Hydrolase</keyword>
<dbReference type="InterPro" id="IPR039537">
    <property type="entry name" value="Retrotran_Ty1/copia-like"/>
</dbReference>
<dbReference type="InterPro" id="IPR036397">
    <property type="entry name" value="RNaseH_sf"/>
</dbReference>
<keyword evidence="2" id="KW-0540">Nuclease</keyword>
<dbReference type="GO" id="GO:0006310">
    <property type="term" value="P:DNA recombination"/>
    <property type="evidence" value="ECO:0007669"/>
    <property type="project" value="UniProtKB-KW"/>
</dbReference>
<organism evidence="12 13">
    <name type="scientific">Austropuccinia psidii MF-1</name>
    <dbReference type="NCBI Taxonomy" id="1389203"/>
    <lineage>
        <taxon>Eukaryota</taxon>
        <taxon>Fungi</taxon>
        <taxon>Dikarya</taxon>
        <taxon>Basidiomycota</taxon>
        <taxon>Pucciniomycotina</taxon>
        <taxon>Pucciniomycetes</taxon>
        <taxon>Pucciniales</taxon>
        <taxon>Sphaerophragmiaceae</taxon>
        <taxon>Austropuccinia</taxon>
    </lineage>
</organism>
<gene>
    <name evidence="12" type="ORF">O181_004888</name>
</gene>
<dbReference type="GO" id="GO:0003887">
    <property type="term" value="F:DNA-directed DNA polymerase activity"/>
    <property type="evidence" value="ECO:0007669"/>
    <property type="project" value="UniProtKB-KW"/>
</dbReference>
<keyword evidence="9" id="KW-0239">DNA-directed DNA polymerase</keyword>
<evidence type="ECO:0000313" key="12">
    <source>
        <dbReference type="EMBL" id="MBW0465173.1"/>
    </source>
</evidence>
<dbReference type="GO" id="GO:0004519">
    <property type="term" value="F:endonuclease activity"/>
    <property type="evidence" value="ECO:0007669"/>
    <property type="project" value="UniProtKB-KW"/>
</dbReference>
<evidence type="ECO:0000313" key="13">
    <source>
        <dbReference type="Proteomes" id="UP000765509"/>
    </source>
</evidence>
<dbReference type="GO" id="GO:0015074">
    <property type="term" value="P:DNA integration"/>
    <property type="evidence" value="ECO:0007669"/>
    <property type="project" value="UniProtKB-KW"/>
</dbReference>
<keyword evidence="8" id="KW-0695">RNA-directed DNA polymerase</keyword>
<dbReference type="GO" id="GO:0016787">
    <property type="term" value="F:hydrolase activity"/>
    <property type="evidence" value="ECO:0007669"/>
    <property type="project" value="UniProtKB-KW"/>
</dbReference>
<dbReference type="OrthoDB" id="422839at2759"/>
<dbReference type="InterPro" id="IPR012337">
    <property type="entry name" value="RNaseH-like_sf"/>
</dbReference>
<dbReference type="AlphaFoldDB" id="A0A9Q3GF07"/>
<keyword evidence="4" id="KW-0255">Endonuclease</keyword>
<keyword evidence="7" id="KW-0229">DNA integration</keyword>
<keyword evidence="3" id="KW-0479">Metal-binding</keyword>
<dbReference type="Pfam" id="PF25597">
    <property type="entry name" value="SH3_retrovirus"/>
    <property type="match status" value="1"/>
</dbReference>
<evidence type="ECO:0000256" key="6">
    <source>
        <dbReference type="ARBA" id="ARBA00022842"/>
    </source>
</evidence>
<comment type="caution">
    <text evidence="12">The sequence shown here is derived from an EMBL/GenBank/DDBJ whole genome shotgun (WGS) entry which is preliminary data.</text>
</comment>
<evidence type="ECO:0000256" key="9">
    <source>
        <dbReference type="ARBA" id="ARBA00022932"/>
    </source>
</evidence>
<dbReference type="InterPro" id="IPR057670">
    <property type="entry name" value="SH3_retrovirus"/>
</dbReference>
<keyword evidence="13" id="KW-1185">Reference proteome</keyword>
<keyword evidence="6" id="KW-0460">Magnesium</keyword>
<dbReference type="PANTHER" id="PTHR42648:SF11">
    <property type="entry name" value="TRANSPOSON TY4-P GAG-POL POLYPROTEIN"/>
    <property type="match status" value="1"/>
</dbReference>
<reference evidence="12" key="1">
    <citation type="submission" date="2021-03" db="EMBL/GenBank/DDBJ databases">
        <title>Draft genome sequence of rust myrtle Austropuccinia psidii MF-1, a brazilian biotype.</title>
        <authorList>
            <person name="Quecine M.C."/>
            <person name="Pachon D.M.R."/>
            <person name="Bonatelli M.L."/>
            <person name="Correr F.H."/>
            <person name="Franceschini L.M."/>
            <person name="Leite T.F."/>
            <person name="Margarido G.R.A."/>
            <person name="Almeida C.A."/>
            <person name="Ferrarezi J.A."/>
            <person name="Labate C.A."/>
        </authorList>
    </citation>
    <scope>NUCLEOTIDE SEQUENCE</scope>
    <source>
        <strain evidence="12">MF-1</strain>
    </source>
</reference>
<keyword evidence="9" id="KW-0808">Transferase</keyword>